<comment type="caution">
    <text evidence="1">The sequence shown here is derived from an EMBL/GenBank/DDBJ whole genome shotgun (WGS) entry which is preliminary data.</text>
</comment>
<dbReference type="Proteomes" id="UP001469553">
    <property type="component" value="Unassembled WGS sequence"/>
</dbReference>
<proteinExistence type="predicted"/>
<evidence type="ECO:0000313" key="2">
    <source>
        <dbReference type="Proteomes" id="UP001469553"/>
    </source>
</evidence>
<organism evidence="1 2">
    <name type="scientific">Ameca splendens</name>
    <dbReference type="NCBI Taxonomy" id="208324"/>
    <lineage>
        <taxon>Eukaryota</taxon>
        <taxon>Metazoa</taxon>
        <taxon>Chordata</taxon>
        <taxon>Craniata</taxon>
        <taxon>Vertebrata</taxon>
        <taxon>Euteleostomi</taxon>
        <taxon>Actinopterygii</taxon>
        <taxon>Neopterygii</taxon>
        <taxon>Teleostei</taxon>
        <taxon>Neoteleostei</taxon>
        <taxon>Acanthomorphata</taxon>
        <taxon>Ovalentaria</taxon>
        <taxon>Atherinomorphae</taxon>
        <taxon>Cyprinodontiformes</taxon>
        <taxon>Goodeidae</taxon>
        <taxon>Ameca</taxon>
    </lineage>
</organism>
<dbReference type="EMBL" id="JAHRIP010061007">
    <property type="protein sequence ID" value="MEQ2305049.1"/>
    <property type="molecule type" value="Genomic_DNA"/>
</dbReference>
<gene>
    <name evidence="1" type="ORF">AMECASPLE_033553</name>
</gene>
<evidence type="ECO:0000313" key="1">
    <source>
        <dbReference type="EMBL" id="MEQ2305049.1"/>
    </source>
</evidence>
<sequence>MIRIKFIDKKKLLVCRCNCRCQYCTLHRNSQSKPIQFLTVTVYPVTIPNDCISVNLAVKLLNFDNDPTVIGLIQDNNESAYIQEVEWLVHFCSKNHLDLSHCGDGPGRLENSSNTPLS</sequence>
<name>A0ABV0ZFN7_9TELE</name>
<reference evidence="1 2" key="1">
    <citation type="submission" date="2021-06" db="EMBL/GenBank/DDBJ databases">
        <authorList>
            <person name="Palmer J.M."/>
        </authorList>
    </citation>
    <scope>NUCLEOTIDE SEQUENCE [LARGE SCALE GENOMIC DNA]</scope>
    <source>
        <strain evidence="1 2">AS_MEX2019</strain>
        <tissue evidence="1">Muscle</tissue>
    </source>
</reference>
<keyword evidence="2" id="KW-1185">Reference proteome</keyword>
<protein>
    <submittedName>
        <fullName evidence="1">Uncharacterized protein</fullName>
    </submittedName>
</protein>
<accession>A0ABV0ZFN7</accession>